<dbReference type="FunFam" id="3.40.1410.10:FF:000008">
    <property type="entry name" value="Transcriptional regulator, GntR family"/>
    <property type="match status" value="1"/>
</dbReference>
<dbReference type="NCBIfam" id="TIGR02404">
    <property type="entry name" value="trehalos_R_Bsub"/>
    <property type="match status" value="1"/>
</dbReference>
<dbReference type="Pfam" id="PF07702">
    <property type="entry name" value="UTRA"/>
    <property type="match status" value="1"/>
</dbReference>
<evidence type="ECO:0000256" key="4">
    <source>
        <dbReference type="ARBA" id="ARBA00023163"/>
    </source>
</evidence>
<dbReference type="Gene3D" id="3.40.1410.10">
    <property type="entry name" value="Chorismate lyase-like"/>
    <property type="match status" value="1"/>
</dbReference>
<dbReference type="Proteomes" id="UP000199163">
    <property type="component" value="Unassembled WGS sequence"/>
</dbReference>
<gene>
    <name evidence="7" type="ORF">SAMN05192534_10593</name>
</gene>
<evidence type="ECO:0000256" key="5">
    <source>
        <dbReference type="NCBIfam" id="TIGR02404"/>
    </source>
</evidence>
<evidence type="ECO:0000313" key="7">
    <source>
        <dbReference type="EMBL" id="SDH41615.1"/>
    </source>
</evidence>
<dbReference type="GO" id="GO:0003677">
    <property type="term" value="F:DNA binding"/>
    <property type="evidence" value="ECO:0007669"/>
    <property type="project" value="UniProtKB-UniRule"/>
</dbReference>
<evidence type="ECO:0000313" key="8">
    <source>
        <dbReference type="Proteomes" id="UP000199163"/>
    </source>
</evidence>
<dbReference type="Gene3D" id="1.10.10.10">
    <property type="entry name" value="Winged helix-like DNA-binding domain superfamily/Winged helix DNA-binding domain"/>
    <property type="match status" value="1"/>
</dbReference>
<keyword evidence="1" id="KW-0678">Repressor</keyword>
<organism evidence="7 8">
    <name type="scientific">Alteribacillus persepolensis</name>
    <dbReference type="NCBI Taxonomy" id="568899"/>
    <lineage>
        <taxon>Bacteria</taxon>
        <taxon>Bacillati</taxon>
        <taxon>Bacillota</taxon>
        <taxon>Bacilli</taxon>
        <taxon>Bacillales</taxon>
        <taxon>Bacillaceae</taxon>
        <taxon>Alteribacillus</taxon>
    </lineage>
</organism>
<reference evidence="7 8" key="1">
    <citation type="submission" date="2016-10" db="EMBL/GenBank/DDBJ databases">
        <authorList>
            <person name="de Groot N.N."/>
        </authorList>
    </citation>
    <scope>NUCLEOTIDE SEQUENCE [LARGE SCALE GENOMIC DNA]</scope>
    <source>
        <strain evidence="7 8">DSM 21632</strain>
    </source>
</reference>
<dbReference type="InterPro" id="IPR050679">
    <property type="entry name" value="Bact_HTH_transcr_reg"/>
</dbReference>
<dbReference type="SMART" id="SM00345">
    <property type="entry name" value="HTH_GNTR"/>
    <property type="match status" value="1"/>
</dbReference>
<dbReference type="InterPro" id="IPR036390">
    <property type="entry name" value="WH_DNA-bd_sf"/>
</dbReference>
<dbReference type="GO" id="GO:0045892">
    <property type="term" value="P:negative regulation of DNA-templated transcription"/>
    <property type="evidence" value="ECO:0007669"/>
    <property type="project" value="TreeGrafter"/>
</dbReference>
<evidence type="ECO:0000259" key="6">
    <source>
        <dbReference type="PROSITE" id="PS50949"/>
    </source>
</evidence>
<dbReference type="Pfam" id="PF00392">
    <property type="entry name" value="GntR"/>
    <property type="match status" value="1"/>
</dbReference>
<dbReference type="InterPro" id="IPR012770">
    <property type="entry name" value="TreR"/>
</dbReference>
<dbReference type="AlphaFoldDB" id="A0A1G8C8A0"/>
<evidence type="ECO:0000256" key="3">
    <source>
        <dbReference type="ARBA" id="ARBA00023125"/>
    </source>
</evidence>
<evidence type="ECO:0000256" key="2">
    <source>
        <dbReference type="ARBA" id="ARBA00023015"/>
    </source>
</evidence>
<dbReference type="InterPro" id="IPR000524">
    <property type="entry name" value="Tscrpt_reg_HTH_GntR"/>
</dbReference>
<evidence type="ECO:0000256" key="1">
    <source>
        <dbReference type="ARBA" id="ARBA00022491"/>
    </source>
</evidence>
<dbReference type="PRINTS" id="PR00035">
    <property type="entry name" value="HTHGNTR"/>
</dbReference>
<keyword evidence="3" id="KW-0238">DNA-binding</keyword>
<proteinExistence type="predicted"/>
<dbReference type="STRING" id="568899.SAMN05192534_10593"/>
<dbReference type="PANTHER" id="PTHR44846">
    <property type="entry name" value="MANNOSYL-D-GLYCERATE TRANSPORT/METABOLISM SYSTEM REPRESSOR MNGR-RELATED"/>
    <property type="match status" value="1"/>
</dbReference>
<sequence length="237" mass="27378">MKNKYVNIYDTISEMIRNGSLKPGDLLPSEHQLVEEYSTSRETIRKALNLLSEHGYIQKIQGKGSVILDINKFTFPVSGLVSFNELAKQMEGRVSTFVTTLTQTKADSYIQKQLSLSRTTPIWEVGRVRTIDNESIIYDKDYLLKDIVPSLTKEICADSIYHYVESILGLTISYAKKEITVEEPDDEDKKLLDLDGFSNIVVVKNYVYLDDTTLFQYTESRHRPDKFKFVDFARRHR</sequence>
<dbReference type="SMART" id="SM00866">
    <property type="entry name" value="UTRA"/>
    <property type="match status" value="1"/>
</dbReference>
<dbReference type="InterPro" id="IPR036388">
    <property type="entry name" value="WH-like_DNA-bd_sf"/>
</dbReference>
<dbReference type="InterPro" id="IPR028978">
    <property type="entry name" value="Chorismate_lyase_/UTRA_dom_sf"/>
</dbReference>
<feature type="domain" description="HTH gntR-type" evidence="6">
    <location>
        <begin position="2"/>
        <end position="70"/>
    </location>
</feature>
<name>A0A1G8C8A0_9BACI</name>
<keyword evidence="2" id="KW-0805">Transcription regulation</keyword>
<dbReference type="PROSITE" id="PS50949">
    <property type="entry name" value="HTH_GNTR"/>
    <property type="match status" value="1"/>
</dbReference>
<dbReference type="EMBL" id="FNDK01000005">
    <property type="protein sequence ID" value="SDH41615.1"/>
    <property type="molecule type" value="Genomic_DNA"/>
</dbReference>
<keyword evidence="8" id="KW-1185">Reference proteome</keyword>
<dbReference type="CDD" id="cd07377">
    <property type="entry name" value="WHTH_GntR"/>
    <property type="match status" value="1"/>
</dbReference>
<dbReference type="PANTHER" id="PTHR44846:SF12">
    <property type="entry name" value="HTH-TYPE TRANSCRIPTIONAL REGULATOR TRER"/>
    <property type="match status" value="1"/>
</dbReference>
<keyword evidence="4" id="KW-0804">Transcription</keyword>
<dbReference type="SUPFAM" id="SSF64288">
    <property type="entry name" value="Chorismate lyase-like"/>
    <property type="match status" value="1"/>
</dbReference>
<dbReference type="RefSeq" id="WP_091272180.1">
    <property type="nucleotide sequence ID" value="NZ_FNDK01000005.1"/>
</dbReference>
<protein>
    <recommendedName>
        <fullName evidence="5">Trehalose operon repressor</fullName>
    </recommendedName>
</protein>
<accession>A0A1G8C8A0</accession>
<dbReference type="GO" id="GO:0003700">
    <property type="term" value="F:DNA-binding transcription factor activity"/>
    <property type="evidence" value="ECO:0007669"/>
    <property type="project" value="UniProtKB-UniRule"/>
</dbReference>
<dbReference type="InterPro" id="IPR011663">
    <property type="entry name" value="UTRA"/>
</dbReference>
<dbReference type="OrthoDB" id="9816541at2"/>
<dbReference type="SUPFAM" id="SSF46785">
    <property type="entry name" value="Winged helix' DNA-binding domain"/>
    <property type="match status" value="1"/>
</dbReference>